<reference evidence="1 2" key="1">
    <citation type="journal article" date="2021" name="Microbiol. Spectr.">
        <title>A Single Bacterium Capable of Oxidation and Reduction of Iron at Circumneutral pH.</title>
        <authorList>
            <person name="Kato S."/>
            <person name="Ohkuma M."/>
        </authorList>
    </citation>
    <scope>NUCLEOTIDE SEQUENCE [LARGE SCALE GENOMIC DNA]</scope>
    <source>
        <strain evidence="1 2">MIZ03</strain>
    </source>
</reference>
<dbReference type="Proteomes" id="UP000824366">
    <property type="component" value="Chromosome"/>
</dbReference>
<dbReference type="EMBL" id="AP024238">
    <property type="protein sequence ID" value="BCO26318.1"/>
    <property type="molecule type" value="Genomic_DNA"/>
</dbReference>
<organism evidence="1 2">
    <name type="scientific">Rhodoferax lithotrophicus</name>
    <dbReference type="NCBI Taxonomy" id="2798804"/>
    <lineage>
        <taxon>Bacteria</taxon>
        <taxon>Pseudomonadati</taxon>
        <taxon>Pseudomonadota</taxon>
        <taxon>Betaproteobacteria</taxon>
        <taxon>Burkholderiales</taxon>
        <taxon>Comamonadaceae</taxon>
        <taxon>Rhodoferax</taxon>
    </lineage>
</organism>
<keyword evidence="2" id="KW-1185">Reference proteome</keyword>
<evidence type="ECO:0000313" key="1">
    <source>
        <dbReference type="EMBL" id="BCO26318.1"/>
    </source>
</evidence>
<sequence>MCDKVDPSAQTRSTGLLQATLCDGIPLGVLFDSYSDF</sequence>
<name>A0ABN6D8N4_9BURK</name>
<proteinExistence type="predicted"/>
<protein>
    <submittedName>
        <fullName evidence="1">Uncharacterized protein</fullName>
    </submittedName>
</protein>
<evidence type="ECO:0000313" key="2">
    <source>
        <dbReference type="Proteomes" id="UP000824366"/>
    </source>
</evidence>
<accession>A0ABN6D8N4</accession>
<gene>
    <name evidence="1" type="ORF">MIZ03_1198</name>
</gene>